<evidence type="ECO:0000313" key="2">
    <source>
        <dbReference type="EMBL" id="BAT84425.1"/>
    </source>
</evidence>
<gene>
    <name evidence="2" type="primary">Vigan.04G180000</name>
    <name evidence="2" type="ORF">VIGAN_04180000</name>
</gene>
<evidence type="ECO:0000256" key="1">
    <source>
        <dbReference type="SAM" id="MobiDB-lite"/>
    </source>
</evidence>
<feature type="region of interest" description="Disordered" evidence="1">
    <location>
        <begin position="86"/>
        <end position="105"/>
    </location>
</feature>
<feature type="region of interest" description="Disordered" evidence="1">
    <location>
        <begin position="115"/>
        <end position="142"/>
    </location>
</feature>
<sequence length="142" mass="16079">MFPPSNCAQNPYFPKSLPHFLSGDPKPLQNTNFSIHSLLQHVSQPKRIIIDIIEFKYISKQFTYITIQFHSHSTQHMQLSLSKSKHNINSPAAQHSTYSSCNQLKKHSSSPYLETSLLSSKTRSSSTPHANNLDSTLQPAMR</sequence>
<proteinExistence type="predicted"/>
<name>A0A0S3RV05_PHAAN</name>
<feature type="compositionally biased region" description="Polar residues" evidence="1">
    <location>
        <begin position="86"/>
        <end position="103"/>
    </location>
</feature>
<feature type="compositionally biased region" description="Polar residues" evidence="1">
    <location>
        <begin position="128"/>
        <end position="142"/>
    </location>
</feature>
<reference evidence="2 3" key="1">
    <citation type="journal article" date="2015" name="Sci. Rep.">
        <title>The power of single molecule real-time sequencing technology in the de novo assembly of a eukaryotic genome.</title>
        <authorList>
            <person name="Sakai H."/>
            <person name="Naito K."/>
            <person name="Ogiso-Tanaka E."/>
            <person name="Takahashi Y."/>
            <person name="Iseki K."/>
            <person name="Muto C."/>
            <person name="Satou K."/>
            <person name="Teruya K."/>
            <person name="Shiroma A."/>
            <person name="Shimoji M."/>
            <person name="Hirano T."/>
            <person name="Itoh T."/>
            <person name="Kaga A."/>
            <person name="Tomooka N."/>
        </authorList>
    </citation>
    <scope>NUCLEOTIDE SEQUENCE [LARGE SCALE GENOMIC DNA]</scope>
    <source>
        <strain evidence="3">cv. Shumari</strain>
    </source>
</reference>
<protein>
    <submittedName>
        <fullName evidence="2">Uncharacterized protein</fullName>
    </submittedName>
</protein>
<evidence type="ECO:0000313" key="3">
    <source>
        <dbReference type="Proteomes" id="UP000291084"/>
    </source>
</evidence>
<accession>A0A0S3RV05</accession>
<organism evidence="2 3">
    <name type="scientific">Vigna angularis var. angularis</name>
    <dbReference type="NCBI Taxonomy" id="157739"/>
    <lineage>
        <taxon>Eukaryota</taxon>
        <taxon>Viridiplantae</taxon>
        <taxon>Streptophyta</taxon>
        <taxon>Embryophyta</taxon>
        <taxon>Tracheophyta</taxon>
        <taxon>Spermatophyta</taxon>
        <taxon>Magnoliopsida</taxon>
        <taxon>eudicotyledons</taxon>
        <taxon>Gunneridae</taxon>
        <taxon>Pentapetalae</taxon>
        <taxon>rosids</taxon>
        <taxon>fabids</taxon>
        <taxon>Fabales</taxon>
        <taxon>Fabaceae</taxon>
        <taxon>Papilionoideae</taxon>
        <taxon>50 kb inversion clade</taxon>
        <taxon>NPAAA clade</taxon>
        <taxon>indigoferoid/millettioid clade</taxon>
        <taxon>Phaseoleae</taxon>
        <taxon>Vigna</taxon>
    </lineage>
</organism>
<dbReference type="Proteomes" id="UP000291084">
    <property type="component" value="Chromosome 4"/>
</dbReference>
<dbReference type="AlphaFoldDB" id="A0A0S3RV05"/>
<keyword evidence="3" id="KW-1185">Reference proteome</keyword>
<dbReference type="EMBL" id="AP015037">
    <property type="protein sequence ID" value="BAT84425.1"/>
    <property type="molecule type" value="Genomic_DNA"/>
</dbReference>
<feature type="compositionally biased region" description="Low complexity" evidence="1">
    <location>
        <begin position="115"/>
        <end position="127"/>
    </location>
</feature>